<dbReference type="Proteomes" id="UP000515135">
    <property type="component" value="Unplaced"/>
</dbReference>
<evidence type="ECO:0000313" key="7">
    <source>
        <dbReference type="Proteomes" id="UP000515135"/>
    </source>
</evidence>
<accession>A0A6P4ZBP5</accession>
<dbReference type="PANTHER" id="PTHR21680:SF0">
    <property type="entry name" value="COILED-COIL DOMAIN-CONTAINING PROTEIN 124"/>
    <property type="match status" value="1"/>
</dbReference>
<dbReference type="InterPro" id="IPR036910">
    <property type="entry name" value="HMG_box_dom_sf"/>
</dbReference>
<dbReference type="Pfam" id="PF06244">
    <property type="entry name" value="Ccdc124"/>
    <property type="match status" value="1"/>
</dbReference>
<keyword evidence="3" id="KW-0175">Coiled coil</keyword>
<dbReference type="PROSITE" id="PS50118">
    <property type="entry name" value="HMG_BOX_2"/>
    <property type="match status" value="1"/>
</dbReference>
<organism evidence="7 8">
    <name type="scientific">Branchiostoma belcheri</name>
    <name type="common">Amphioxus</name>
    <dbReference type="NCBI Taxonomy" id="7741"/>
    <lineage>
        <taxon>Eukaryota</taxon>
        <taxon>Metazoa</taxon>
        <taxon>Chordata</taxon>
        <taxon>Cephalochordata</taxon>
        <taxon>Leptocardii</taxon>
        <taxon>Amphioxiformes</taxon>
        <taxon>Branchiostomatidae</taxon>
        <taxon>Branchiostoma</taxon>
    </lineage>
</organism>
<feature type="compositionally biased region" description="Basic and acidic residues" evidence="5">
    <location>
        <begin position="1"/>
        <end position="45"/>
    </location>
</feature>
<evidence type="ECO:0000259" key="6">
    <source>
        <dbReference type="PROSITE" id="PS50118"/>
    </source>
</evidence>
<dbReference type="RefSeq" id="XP_019627126.1">
    <property type="nucleotide sequence ID" value="XM_019771567.1"/>
</dbReference>
<dbReference type="GO" id="GO:0030496">
    <property type="term" value="C:midbody"/>
    <property type="evidence" value="ECO:0007669"/>
    <property type="project" value="UniProtKB-SubCell"/>
</dbReference>
<dbReference type="RefSeq" id="XP_019627127.1">
    <property type="nucleotide sequence ID" value="XM_019771568.1"/>
</dbReference>
<dbReference type="KEGG" id="bbel:109471999"/>
<dbReference type="InterPro" id="IPR009071">
    <property type="entry name" value="HMG_box_dom"/>
</dbReference>
<dbReference type="GeneID" id="109471999"/>
<dbReference type="SUPFAM" id="SSF47095">
    <property type="entry name" value="HMG-box"/>
    <property type="match status" value="1"/>
</dbReference>
<keyword evidence="7" id="KW-1185">Reference proteome</keyword>
<dbReference type="GO" id="GO:0006366">
    <property type="term" value="P:transcription by RNA polymerase II"/>
    <property type="evidence" value="ECO:0007669"/>
    <property type="project" value="TreeGrafter"/>
</dbReference>
<sequence length="223" mass="25844">MPKKKWGDNPKAVEARTRKENKKREEHERLEKAKDDAYWADDDKHLKRKQQRKADKESKKQEHLEKKLEKQRLLEEEMAQLKGPVSKTGGGGKVTQAQIQAQLEKEKQQAELKAKRVEPEEAALEENVNKLIADQLSAEGAVEARSVEEAISVLSVKDAAADRHPERRMKAAFNKYEEENLPRLKQENPNMRLSQLKQMLKKDWMKSPENPMNQRNLAYNAKS</sequence>
<feature type="compositionally biased region" description="Polar residues" evidence="5">
    <location>
        <begin position="210"/>
        <end position="223"/>
    </location>
</feature>
<dbReference type="AlphaFoldDB" id="A0A6P4ZBP5"/>
<feature type="region of interest" description="Disordered" evidence="5">
    <location>
        <begin position="1"/>
        <end position="95"/>
    </location>
</feature>
<feature type="compositionally biased region" description="Basic and acidic residues" evidence="5">
    <location>
        <begin position="52"/>
        <end position="75"/>
    </location>
</feature>
<comment type="similarity">
    <text evidence="2">Belongs to the CCDC124 family.</text>
</comment>
<dbReference type="InterPro" id="IPR054414">
    <property type="entry name" value="Ccdc124/Oxs1_C"/>
</dbReference>
<evidence type="ECO:0000256" key="5">
    <source>
        <dbReference type="SAM" id="MobiDB-lite"/>
    </source>
</evidence>
<keyword evidence="4" id="KW-0539">Nucleus</keyword>
<evidence type="ECO:0000313" key="8">
    <source>
        <dbReference type="RefSeq" id="XP_019627126.1"/>
    </source>
</evidence>
<evidence type="ECO:0000256" key="3">
    <source>
        <dbReference type="ARBA" id="ARBA00023054"/>
    </source>
</evidence>
<comment type="subcellular location">
    <subcellularLocation>
        <location evidence="1">Midbody</location>
    </subcellularLocation>
</comment>
<dbReference type="GO" id="GO:0005634">
    <property type="term" value="C:nucleus"/>
    <property type="evidence" value="ECO:0007669"/>
    <property type="project" value="UniProtKB-UniRule"/>
</dbReference>
<proteinExistence type="inferred from homology"/>
<evidence type="ECO:0000313" key="9">
    <source>
        <dbReference type="RefSeq" id="XP_019627127.1"/>
    </source>
</evidence>
<evidence type="ECO:0000256" key="2">
    <source>
        <dbReference type="ARBA" id="ARBA00008296"/>
    </source>
</evidence>
<dbReference type="InterPro" id="IPR010422">
    <property type="entry name" value="Ccdc124/Oxs1"/>
</dbReference>
<evidence type="ECO:0000256" key="4">
    <source>
        <dbReference type="PROSITE-ProRule" id="PRU00267"/>
    </source>
</evidence>
<feature type="domain" description="HMG box" evidence="6">
    <location>
        <begin position="166"/>
        <end position="223"/>
    </location>
</feature>
<dbReference type="GO" id="GO:0003713">
    <property type="term" value="F:transcription coactivator activity"/>
    <property type="evidence" value="ECO:0007669"/>
    <property type="project" value="TreeGrafter"/>
</dbReference>
<feature type="DNA-binding region" description="HMG box" evidence="4">
    <location>
        <begin position="166"/>
        <end position="223"/>
    </location>
</feature>
<feature type="region of interest" description="Disordered" evidence="5">
    <location>
        <begin position="203"/>
        <end position="223"/>
    </location>
</feature>
<dbReference type="GO" id="GO:0003677">
    <property type="term" value="F:DNA binding"/>
    <property type="evidence" value="ECO:0007669"/>
    <property type="project" value="UniProtKB-UniRule"/>
</dbReference>
<gene>
    <name evidence="8 9" type="primary">LOC109471999</name>
</gene>
<protein>
    <submittedName>
        <fullName evidence="8 9">Coiled-coil domain-containing protein 124-like</fullName>
    </submittedName>
</protein>
<name>A0A6P4ZBP5_BRABE</name>
<dbReference type="OrthoDB" id="76412at2759"/>
<evidence type="ECO:0000256" key="1">
    <source>
        <dbReference type="ARBA" id="ARBA00004214"/>
    </source>
</evidence>
<keyword evidence="4" id="KW-0238">DNA-binding</keyword>
<dbReference type="PANTHER" id="PTHR21680">
    <property type="entry name" value="COILED-COIL DOMAIN-CONTAINING PROTEIN 124"/>
    <property type="match status" value="1"/>
</dbReference>
<reference evidence="8 9" key="1">
    <citation type="submission" date="2025-04" db="UniProtKB">
        <authorList>
            <consortium name="RefSeq"/>
        </authorList>
    </citation>
    <scope>IDENTIFICATION</scope>
    <source>
        <tissue evidence="8 9">Gonad</tissue>
    </source>
</reference>